<dbReference type="CDD" id="cd00917">
    <property type="entry name" value="PG-PI_TP"/>
    <property type="match status" value="1"/>
</dbReference>
<dbReference type="PANTHER" id="PTHR11306:SF0">
    <property type="entry name" value="PHOSPHATIDYLGLYCEROL_PHOSPHATIDYLINOSITOL TRANSFER PROTEIN"/>
    <property type="match status" value="1"/>
</dbReference>
<evidence type="ECO:0000256" key="7">
    <source>
        <dbReference type="ARBA" id="ARBA00023055"/>
    </source>
</evidence>
<dbReference type="SUPFAM" id="SSF81296">
    <property type="entry name" value="E set domains"/>
    <property type="match status" value="1"/>
</dbReference>
<dbReference type="OrthoDB" id="6409159at2759"/>
<keyword evidence="7" id="KW-0445">Lipid transport</keyword>
<evidence type="ECO:0000256" key="1">
    <source>
        <dbReference type="ARBA" id="ARBA00002053"/>
    </source>
</evidence>
<organism evidence="10">
    <name type="scientific">Rhizopus microsporus var. microsporus</name>
    <dbReference type="NCBI Taxonomy" id="86635"/>
    <lineage>
        <taxon>Eukaryota</taxon>
        <taxon>Fungi</taxon>
        <taxon>Fungi incertae sedis</taxon>
        <taxon>Mucoromycota</taxon>
        <taxon>Mucoromycotina</taxon>
        <taxon>Mucoromycetes</taxon>
        <taxon>Mucorales</taxon>
        <taxon>Mucorineae</taxon>
        <taxon>Rhizopodaceae</taxon>
        <taxon>Rhizopus</taxon>
    </lineage>
</organism>
<accession>A0A1X0R6Q6</accession>
<name>A0A1X0R6Q6_RHIZD</name>
<evidence type="ECO:0000256" key="4">
    <source>
        <dbReference type="ARBA" id="ARBA00016056"/>
    </source>
</evidence>
<dbReference type="InterPro" id="IPR033917">
    <property type="entry name" value="ML_PG-PI_TP"/>
</dbReference>
<dbReference type="InterPro" id="IPR039670">
    <property type="entry name" value="NPC2-like"/>
</dbReference>
<gene>
    <name evidence="10" type="ORF">BCV72DRAFT_304335</name>
</gene>
<evidence type="ECO:0000256" key="5">
    <source>
        <dbReference type="ARBA" id="ARBA00022448"/>
    </source>
</evidence>
<evidence type="ECO:0000256" key="3">
    <source>
        <dbReference type="ARBA" id="ARBA00011245"/>
    </source>
</evidence>
<keyword evidence="5" id="KW-0813">Transport</keyword>
<keyword evidence="6 8" id="KW-0732">Signal</keyword>
<dbReference type="GO" id="GO:0032366">
    <property type="term" value="P:intracellular sterol transport"/>
    <property type="evidence" value="ECO:0007669"/>
    <property type="project" value="InterPro"/>
</dbReference>
<dbReference type="SMART" id="SM00737">
    <property type="entry name" value="ML"/>
    <property type="match status" value="1"/>
</dbReference>
<evidence type="ECO:0000259" key="9">
    <source>
        <dbReference type="SMART" id="SM00737"/>
    </source>
</evidence>
<dbReference type="Proteomes" id="UP000242414">
    <property type="component" value="Unassembled WGS sequence"/>
</dbReference>
<feature type="signal peptide" evidence="8">
    <location>
        <begin position="1"/>
        <end position="22"/>
    </location>
</feature>
<evidence type="ECO:0000256" key="2">
    <source>
        <dbReference type="ARBA" id="ARBA00006370"/>
    </source>
</evidence>
<evidence type="ECO:0000256" key="8">
    <source>
        <dbReference type="SAM" id="SignalP"/>
    </source>
</evidence>
<dbReference type="AlphaFoldDB" id="A0A1X0R6Q6"/>
<dbReference type="InterPro" id="IPR036846">
    <property type="entry name" value="GM2-AP_sf"/>
</dbReference>
<dbReference type="Pfam" id="PF02221">
    <property type="entry name" value="E1_DerP2_DerF2"/>
    <property type="match status" value="1"/>
</dbReference>
<evidence type="ECO:0000256" key="6">
    <source>
        <dbReference type="ARBA" id="ARBA00022729"/>
    </source>
</evidence>
<dbReference type="InterPro" id="IPR014756">
    <property type="entry name" value="Ig_E-set"/>
</dbReference>
<comment type="similarity">
    <text evidence="2">Belongs to the NPC2 family.</text>
</comment>
<dbReference type="Gene3D" id="2.70.220.10">
    <property type="entry name" value="Ganglioside GM2 activator"/>
    <property type="match status" value="1"/>
</dbReference>
<comment type="subunit">
    <text evidence="3">Monomer.</text>
</comment>
<sequence length="182" mass="20320">MQLKSLLVSTFCFVAFLLGVEGRMTFWSSRYFNALGESNVEYIDCSVGNEPFQLESIEPLPEYVKPGENVTVIVKGTVTEKIEDGAYAEITVKVGLVKLLRKTFDICEELKKNRDNVNIQCPIEKGPIEIKATASLPREIPAAKFVVAALAFTADDDDLACVNLSVDFRPRRPKVRSIWSNN</sequence>
<feature type="domain" description="MD-2-related lipid-recognition" evidence="9">
    <location>
        <begin position="42"/>
        <end position="166"/>
    </location>
</feature>
<dbReference type="VEuPathDB" id="FungiDB:BCV72DRAFT_304335"/>
<feature type="chain" id="PRO_5012122922" description="Phosphatidylglycerol/phosphatidylinositol transfer protein" evidence="8">
    <location>
        <begin position="23"/>
        <end position="182"/>
    </location>
</feature>
<protein>
    <recommendedName>
        <fullName evidence="4">Phosphatidylglycerol/phosphatidylinositol transfer protein</fullName>
    </recommendedName>
</protein>
<dbReference type="EMBL" id="KV921899">
    <property type="protein sequence ID" value="ORE07707.1"/>
    <property type="molecule type" value="Genomic_DNA"/>
</dbReference>
<dbReference type="PANTHER" id="PTHR11306">
    <property type="entry name" value="NIEMANN PICK TYPE C2 PROTEIN NPC2-RELATED"/>
    <property type="match status" value="1"/>
</dbReference>
<evidence type="ECO:0000313" key="10">
    <source>
        <dbReference type="EMBL" id="ORE07707.1"/>
    </source>
</evidence>
<proteinExistence type="inferred from homology"/>
<dbReference type="GO" id="GO:0032934">
    <property type="term" value="F:sterol binding"/>
    <property type="evidence" value="ECO:0007669"/>
    <property type="project" value="InterPro"/>
</dbReference>
<dbReference type="InterPro" id="IPR003172">
    <property type="entry name" value="ML_dom"/>
</dbReference>
<comment type="function">
    <text evidence="1">Catalyzes the intermembrane transfer of phosphatidylglycerol and phosphatidylinositol.</text>
</comment>
<reference evidence="10" key="1">
    <citation type="journal article" date="2016" name="Proc. Natl. Acad. Sci. U.S.A.">
        <title>Lipid metabolic changes in an early divergent fungus govern the establishment of a mutualistic symbiosis with endobacteria.</title>
        <authorList>
            <person name="Lastovetsky O.A."/>
            <person name="Gaspar M.L."/>
            <person name="Mondo S.J."/>
            <person name="LaButti K.M."/>
            <person name="Sandor L."/>
            <person name="Grigoriev I.V."/>
            <person name="Henry S.A."/>
            <person name="Pawlowska T.E."/>
        </authorList>
    </citation>
    <scope>NUCLEOTIDE SEQUENCE [LARGE SCALE GENOMIC DNA]</scope>
    <source>
        <strain evidence="10">ATCC 52814</strain>
    </source>
</reference>